<keyword evidence="12" id="KW-0456">Lyase</keyword>
<evidence type="ECO:0000256" key="3">
    <source>
        <dbReference type="ARBA" id="ARBA00022485"/>
    </source>
</evidence>
<evidence type="ECO:0000313" key="12">
    <source>
        <dbReference type="EMBL" id="UXD21502.1"/>
    </source>
</evidence>
<dbReference type="Gene3D" id="1.10.1670.10">
    <property type="entry name" value="Helix-hairpin-Helix base-excision DNA repair enzymes (C-terminal)"/>
    <property type="match status" value="1"/>
</dbReference>
<dbReference type="SMART" id="SM00525">
    <property type="entry name" value="FES"/>
    <property type="match status" value="1"/>
</dbReference>
<dbReference type="KEGG" id="ipc:IPA_04910"/>
<evidence type="ECO:0000256" key="10">
    <source>
        <dbReference type="ARBA" id="ARBA00023295"/>
    </source>
</evidence>
<dbReference type="PROSITE" id="PS00764">
    <property type="entry name" value="ENDONUCLEASE_III_1"/>
    <property type="match status" value="1"/>
</dbReference>
<dbReference type="PIRSF" id="PIRSF001435">
    <property type="entry name" value="Nth"/>
    <property type="match status" value="1"/>
</dbReference>
<keyword evidence="6" id="KW-0378">Hydrolase</keyword>
<comment type="cofactor">
    <cofactor evidence="1">
        <name>[4Fe-4S] cluster</name>
        <dbReference type="ChEBI" id="CHEBI:49883"/>
    </cofactor>
</comment>
<dbReference type="Pfam" id="PF00730">
    <property type="entry name" value="HhH-GPD"/>
    <property type="match status" value="1"/>
</dbReference>
<keyword evidence="5" id="KW-0227">DNA damage</keyword>
<evidence type="ECO:0000256" key="5">
    <source>
        <dbReference type="ARBA" id="ARBA00022763"/>
    </source>
</evidence>
<dbReference type="GO" id="GO:0046872">
    <property type="term" value="F:metal ion binding"/>
    <property type="evidence" value="ECO:0007669"/>
    <property type="project" value="UniProtKB-KW"/>
</dbReference>
<dbReference type="InterPro" id="IPR023170">
    <property type="entry name" value="HhH_base_excis_C"/>
</dbReference>
<dbReference type="GO" id="GO:0051539">
    <property type="term" value="F:4 iron, 4 sulfur cluster binding"/>
    <property type="evidence" value="ECO:0007669"/>
    <property type="project" value="UniProtKB-KW"/>
</dbReference>
<reference evidence="12" key="1">
    <citation type="submission" date="2013-11" db="EMBL/GenBank/DDBJ databases">
        <title>Comparative genomics of Ignicoccus.</title>
        <authorList>
            <person name="Podar M."/>
        </authorList>
    </citation>
    <scope>NUCLEOTIDE SEQUENCE</scope>
    <source>
        <strain evidence="12">DSM 13166</strain>
    </source>
</reference>
<keyword evidence="3" id="KW-0004">4Fe-4S</keyword>
<keyword evidence="8" id="KW-0411">Iron-sulfur</keyword>
<keyword evidence="4" id="KW-0479">Metal-binding</keyword>
<accession>A0A977K9I4</accession>
<evidence type="ECO:0000256" key="8">
    <source>
        <dbReference type="ARBA" id="ARBA00023014"/>
    </source>
</evidence>
<dbReference type="GO" id="GO:0006285">
    <property type="term" value="P:base-excision repair, AP site formation"/>
    <property type="evidence" value="ECO:0007669"/>
    <property type="project" value="TreeGrafter"/>
</dbReference>
<evidence type="ECO:0000313" key="13">
    <source>
        <dbReference type="Proteomes" id="UP001063698"/>
    </source>
</evidence>
<dbReference type="AlphaFoldDB" id="A0A977K9I4"/>
<dbReference type="InterPro" id="IPR003651">
    <property type="entry name" value="Endonuclease3_FeS-loop_motif"/>
</dbReference>
<dbReference type="CDD" id="cd00056">
    <property type="entry name" value="ENDO3c"/>
    <property type="match status" value="1"/>
</dbReference>
<dbReference type="EMBL" id="CP006868">
    <property type="protein sequence ID" value="UXD21502.1"/>
    <property type="molecule type" value="Genomic_DNA"/>
</dbReference>
<dbReference type="GO" id="GO:0019104">
    <property type="term" value="F:DNA N-glycosylase activity"/>
    <property type="evidence" value="ECO:0007669"/>
    <property type="project" value="TreeGrafter"/>
</dbReference>
<proteinExistence type="inferred from homology"/>
<dbReference type="PANTHER" id="PTHR10359">
    <property type="entry name" value="A/G-SPECIFIC ADENINE GLYCOSYLASE/ENDONUCLEASE III"/>
    <property type="match status" value="1"/>
</dbReference>
<sequence>MKEVLGPINEREFIAFYVHKLTKDPLATLIATILSQNTNEANAFKAWFNLLKRAGSVENICNLELQEIEEAIRPAGLYKSKARAILEACKRKEEVTKAILEGDRDYLLTIKGIGKKTADVVLLNFGHPTFPVDTHIFRIAKRLGLASGSYDKVSNKLSELFKGKELEAHMYLILFGRRICRSKNPLCEKCPFKETCTFRQEAGGPRQP</sequence>
<dbReference type="Gene3D" id="1.10.340.30">
    <property type="entry name" value="Hypothetical protein, domain 2"/>
    <property type="match status" value="1"/>
</dbReference>
<dbReference type="InterPro" id="IPR011257">
    <property type="entry name" value="DNA_glycosylase"/>
</dbReference>
<keyword evidence="13" id="KW-1185">Reference proteome</keyword>
<evidence type="ECO:0000259" key="11">
    <source>
        <dbReference type="SMART" id="SM00478"/>
    </source>
</evidence>
<name>A0A977K9I4_9CREN</name>
<dbReference type="SUPFAM" id="SSF48150">
    <property type="entry name" value="DNA-glycosylase"/>
    <property type="match status" value="1"/>
</dbReference>
<keyword evidence="9" id="KW-0234">DNA repair</keyword>
<dbReference type="Proteomes" id="UP001063698">
    <property type="component" value="Chromosome"/>
</dbReference>
<evidence type="ECO:0000256" key="9">
    <source>
        <dbReference type="ARBA" id="ARBA00023204"/>
    </source>
</evidence>
<organism evidence="12 13">
    <name type="scientific">Ignicoccus pacificus DSM 13166</name>
    <dbReference type="NCBI Taxonomy" id="940294"/>
    <lineage>
        <taxon>Archaea</taxon>
        <taxon>Thermoproteota</taxon>
        <taxon>Thermoprotei</taxon>
        <taxon>Desulfurococcales</taxon>
        <taxon>Desulfurococcaceae</taxon>
        <taxon>Ignicoccus</taxon>
    </lineage>
</organism>
<gene>
    <name evidence="12" type="ORF">IPA_04910</name>
</gene>
<evidence type="ECO:0000256" key="4">
    <source>
        <dbReference type="ARBA" id="ARBA00022723"/>
    </source>
</evidence>
<comment type="similarity">
    <text evidence="2">Belongs to the Nth/MutY family.</text>
</comment>
<dbReference type="SMART" id="SM00478">
    <property type="entry name" value="ENDO3c"/>
    <property type="match status" value="1"/>
</dbReference>
<evidence type="ECO:0000256" key="7">
    <source>
        <dbReference type="ARBA" id="ARBA00023004"/>
    </source>
</evidence>
<evidence type="ECO:0000256" key="2">
    <source>
        <dbReference type="ARBA" id="ARBA00008343"/>
    </source>
</evidence>
<dbReference type="PANTHER" id="PTHR10359:SF18">
    <property type="entry name" value="ENDONUCLEASE III"/>
    <property type="match status" value="1"/>
</dbReference>
<dbReference type="InterPro" id="IPR004035">
    <property type="entry name" value="Endouclease-III_FeS-bd_BS"/>
</dbReference>
<keyword evidence="10" id="KW-0326">Glycosidase</keyword>
<evidence type="ECO:0000256" key="1">
    <source>
        <dbReference type="ARBA" id="ARBA00001966"/>
    </source>
</evidence>
<keyword evidence="7" id="KW-0408">Iron</keyword>
<evidence type="ECO:0000256" key="6">
    <source>
        <dbReference type="ARBA" id="ARBA00022801"/>
    </source>
</evidence>
<dbReference type="GO" id="GO:0016829">
    <property type="term" value="F:lyase activity"/>
    <property type="evidence" value="ECO:0007669"/>
    <property type="project" value="UniProtKB-KW"/>
</dbReference>
<protein>
    <submittedName>
        <fullName evidence="12">DNA lyase</fullName>
    </submittedName>
</protein>
<feature type="domain" description="HhH-GPD" evidence="11">
    <location>
        <begin position="34"/>
        <end position="178"/>
    </location>
</feature>
<dbReference type="InterPro" id="IPR003265">
    <property type="entry name" value="HhH-GPD_domain"/>
</dbReference>